<dbReference type="STRING" id="1121925.SAMN02746011_00045"/>
<feature type="chain" id="PRO_5038704551" evidence="2">
    <location>
        <begin position="20"/>
        <end position="251"/>
    </location>
</feature>
<dbReference type="PROSITE" id="PS51352">
    <property type="entry name" value="THIOREDOXIN_2"/>
    <property type="match status" value="1"/>
</dbReference>
<dbReference type="InterPro" id="IPR013766">
    <property type="entry name" value="Thioredoxin_domain"/>
</dbReference>
<evidence type="ECO:0000256" key="2">
    <source>
        <dbReference type="SAM" id="SignalP"/>
    </source>
</evidence>
<evidence type="ECO:0000313" key="4">
    <source>
        <dbReference type="EMBL" id="SJZ30418.1"/>
    </source>
</evidence>
<dbReference type="Proteomes" id="UP000189941">
    <property type="component" value="Unassembled WGS sequence"/>
</dbReference>
<sequence>MKQFYSLFLTSMVAISTLAGCSTTEKEVTTTTQASTTAEETTIQETTIETTVVGVTDTSVQSSEERAENSSEASTTANSDNESNVIAEEDLIDGEVIIDDNLQFLAMEPAEKAARYAEYDHINKNTLTEVAALDFSQVEEVASEEEYNELMEKSMDEAVVLYLGFDECPYCRAFIPKLNHLAKELDVTLHYYNTNRRADDRNFNDVIQFLNIETVPHAFILQKGEIKARINNQNTMQEMENFLREVVELNK</sequence>
<keyword evidence="5" id="KW-1185">Reference proteome</keyword>
<dbReference type="OrthoDB" id="9792987at2"/>
<evidence type="ECO:0000256" key="1">
    <source>
        <dbReference type="SAM" id="MobiDB-lite"/>
    </source>
</evidence>
<gene>
    <name evidence="4" type="ORF">SAMN02746011_00045</name>
</gene>
<feature type="compositionally biased region" description="Low complexity" evidence="1">
    <location>
        <begin position="70"/>
        <end position="79"/>
    </location>
</feature>
<dbReference type="Gene3D" id="3.40.30.10">
    <property type="entry name" value="Glutaredoxin"/>
    <property type="match status" value="1"/>
</dbReference>
<name>A0A1T4JJW3_9LACT</name>
<evidence type="ECO:0000259" key="3">
    <source>
        <dbReference type="PROSITE" id="PS51352"/>
    </source>
</evidence>
<dbReference type="EMBL" id="FUWO01000001">
    <property type="protein sequence ID" value="SJZ30418.1"/>
    <property type="molecule type" value="Genomic_DNA"/>
</dbReference>
<reference evidence="5" key="1">
    <citation type="submission" date="2017-02" db="EMBL/GenBank/DDBJ databases">
        <authorList>
            <person name="Varghese N."/>
            <person name="Submissions S."/>
        </authorList>
    </citation>
    <scope>NUCLEOTIDE SEQUENCE [LARGE SCALE GENOMIC DNA]</scope>
    <source>
        <strain evidence="5">DSM 15739</strain>
    </source>
</reference>
<protein>
    <submittedName>
        <fullName evidence="4">Bacteriocin transport accessory protein, putative</fullName>
    </submittedName>
</protein>
<dbReference type="InterPro" id="IPR036249">
    <property type="entry name" value="Thioredoxin-like_sf"/>
</dbReference>
<dbReference type="RefSeq" id="WP_078754935.1">
    <property type="nucleotide sequence ID" value="NZ_FUWO01000001.1"/>
</dbReference>
<dbReference type="AlphaFoldDB" id="A0A1T4JJW3"/>
<proteinExistence type="predicted"/>
<feature type="region of interest" description="Disordered" evidence="1">
    <location>
        <begin position="58"/>
        <end position="85"/>
    </location>
</feature>
<organism evidence="4 5">
    <name type="scientific">Globicatella sulfidifaciens DSM 15739</name>
    <dbReference type="NCBI Taxonomy" id="1121925"/>
    <lineage>
        <taxon>Bacteria</taxon>
        <taxon>Bacillati</taxon>
        <taxon>Bacillota</taxon>
        <taxon>Bacilli</taxon>
        <taxon>Lactobacillales</taxon>
        <taxon>Aerococcaceae</taxon>
        <taxon>Globicatella</taxon>
    </lineage>
</organism>
<evidence type="ECO:0000313" key="5">
    <source>
        <dbReference type="Proteomes" id="UP000189941"/>
    </source>
</evidence>
<feature type="signal peptide" evidence="2">
    <location>
        <begin position="1"/>
        <end position="19"/>
    </location>
</feature>
<dbReference type="InterPro" id="IPR046698">
    <property type="entry name" value="PedC-like"/>
</dbReference>
<keyword evidence="2" id="KW-0732">Signal</keyword>
<dbReference type="CDD" id="cd02947">
    <property type="entry name" value="TRX_family"/>
    <property type="match status" value="1"/>
</dbReference>
<dbReference type="PROSITE" id="PS51257">
    <property type="entry name" value="PROKAR_LIPOPROTEIN"/>
    <property type="match status" value="1"/>
</dbReference>
<accession>A0A1T4JJW3</accession>
<feature type="domain" description="Thioredoxin" evidence="3">
    <location>
        <begin position="126"/>
        <end position="248"/>
    </location>
</feature>
<dbReference type="SUPFAM" id="SSF52833">
    <property type="entry name" value="Thioredoxin-like"/>
    <property type="match status" value="1"/>
</dbReference>
<dbReference type="Pfam" id="PF20207">
    <property type="entry name" value="DUF6568"/>
    <property type="match status" value="1"/>
</dbReference>